<proteinExistence type="predicted"/>
<evidence type="ECO:0000259" key="5">
    <source>
        <dbReference type="Pfam" id="PF01850"/>
    </source>
</evidence>
<keyword evidence="3" id="KW-0378">Hydrolase</keyword>
<dbReference type="EMBL" id="VDMP01000025">
    <property type="protein sequence ID" value="TNM38682.1"/>
    <property type="molecule type" value="Genomic_DNA"/>
</dbReference>
<dbReference type="AlphaFoldDB" id="A0A5C4VS43"/>
<dbReference type="Gene3D" id="3.40.50.1010">
    <property type="entry name" value="5'-nuclease"/>
    <property type="match status" value="1"/>
</dbReference>
<evidence type="ECO:0000256" key="1">
    <source>
        <dbReference type="ARBA" id="ARBA00022722"/>
    </source>
</evidence>
<protein>
    <submittedName>
        <fullName evidence="6">Type II toxin-antitoxin system VapC family toxin</fullName>
    </submittedName>
</protein>
<evidence type="ECO:0000313" key="6">
    <source>
        <dbReference type="EMBL" id="TNM38682.1"/>
    </source>
</evidence>
<accession>A0A5C4VS43</accession>
<dbReference type="InterPro" id="IPR029060">
    <property type="entry name" value="PIN-like_dom_sf"/>
</dbReference>
<evidence type="ECO:0000256" key="2">
    <source>
        <dbReference type="ARBA" id="ARBA00022723"/>
    </source>
</evidence>
<keyword evidence="7" id="KW-1185">Reference proteome</keyword>
<evidence type="ECO:0000313" key="7">
    <source>
        <dbReference type="Proteomes" id="UP000313231"/>
    </source>
</evidence>
<dbReference type="PANTHER" id="PTHR36173">
    <property type="entry name" value="RIBONUCLEASE VAPC16-RELATED"/>
    <property type="match status" value="1"/>
</dbReference>
<gene>
    <name evidence="6" type="ORF">FHP29_13800</name>
</gene>
<dbReference type="GO" id="GO:0016787">
    <property type="term" value="F:hydrolase activity"/>
    <property type="evidence" value="ECO:0007669"/>
    <property type="project" value="UniProtKB-KW"/>
</dbReference>
<sequence>MTALHLDTHVVVWLYIERHDKIPPDTRARISREPVRHSPIVRLELAYLQEIGRLTDSPDQVLGELDSALGLTETTHPFGHVVDKAAHPILGQPWFTRDPFDRLIVATALAEKSLLVTGDARIREHLPDHTIWD</sequence>
<dbReference type="InterPro" id="IPR052919">
    <property type="entry name" value="TA_system_RNase"/>
</dbReference>
<dbReference type="Pfam" id="PF01850">
    <property type="entry name" value="PIN"/>
    <property type="match status" value="1"/>
</dbReference>
<reference evidence="6 7" key="1">
    <citation type="journal article" date="2016" name="Int. J. Syst. Evol. Microbiol.">
        <title>Nocardioides albidus sp. nov., an actinobacterium isolated from garden soil.</title>
        <authorList>
            <person name="Singh H."/>
            <person name="Du J."/>
            <person name="Trinh H."/>
            <person name="Won K."/>
            <person name="Yang J.E."/>
            <person name="Yin C."/>
            <person name="Kook M."/>
            <person name="Yi T.H."/>
        </authorList>
    </citation>
    <scope>NUCLEOTIDE SEQUENCE [LARGE SCALE GENOMIC DNA]</scope>
    <source>
        <strain evidence="6 7">CCTCC AB 2015297</strain>
    </source>
</reference>
<dbReference type="GO" id="GO:0046872">
    <property type="term" value="F:metal ion binding"/>
    <property type="evidence" value="ECO:0007669"/>
    <property type="project" value="UniProtKB-KW"/>
</dbReference>
<dbReference type="Proteomes" id="UP000313231">
    <property type="component" value="Unassembled WGS sequence"/>
</dbReference>
<keyword evidence="4" id="KW-0460">Magnesium</keyword>
<evidence type="ECO:0000256" key="3">
    <source>
        <dbReference type="ARBA" id="ARBA00022801"/>
    </source>
</evidence>
<evidence type="ECO:0000256" key="4">
    <source>
        <dbReference type="ARBA" id="ARBA00022842"/>
    </source>
</evidence>
<name>A0A5C4VS43_9ACTN</name>
<keyword evidence="1" id="KW-0540">Nuclease</keyword>
<organism evidence="6 7">
    <name type="scientific">Nocardioides albidus</name>
    <dbReference type="NCBI Taxonomy" id="1517589"/>
    <lineage>
        <taxon>Bacteria</taxon>
        <taxon>Bacillati</taxon>
        <taxon>Actinomycetota</taxon>
        <taxon>Actinomycetes</taxon>
        <taxon>Propionibacteriales</taxon>
        <taxon>Nocardioidaceae</taxon>
        <taxon>Nocardioides</taxon>
    </lineage>
</organism>
<comment type="caution">
    <text evidence="6">The sequence shown here is derived from an EMBL/GenBank/DDBJ whole genome shotgun (WGS) entry which is preliminary data.</text>
</comment>
<feature type="domain" description="PIN" evidence="5">
    <location>
        <begin position="6"/>
        <end position="124"/>
    </location>
</feature>
<dbReference type="GO" id="GO:0004518">
    <property type="term" value="F:nuclease activity"/>
    <property type="evidence" value="ECO:0007669"/>
    <property type="project" value="UniProtKB-KW"/>
</dbReference>
<dbReference type="InterPro" id="IPR002716">
    <property type="entry name" value="PIN_dom"/>
</dbReference>
<keyword evidence="2" id="KW-0479">Metal-binding</keyword>
<dbReference type="SUPFAM" id="SSF88723">
    <property type="entry name" value="PIN domain-like"/>
    <property type="match status" value="1"/>
</dbReference>
<dbReference type="OrthoDB" id="9798990at2"/>